<proteinExistence type="predicted"/>
<evidence type="ECO:0000313" key="3">
    <source>
        <dbReference type="Proteomes" id="UP000886998"/>
    </source>
</evidence>
<evidence type="ECO:0000256" key="1">
    <source>
        <dbReference type="SAM" id="MobiDB-lite"/>
    </source>
</evidence>
<name>A0A8X6XLH6_9ARAC</name>
<evidence type="ECO:0000313" key="2">
    <source>
        <dbReference type="EMBL" id="GFY55865.1"/>
    </source>
</evidence>
<keyword evidence="3" id="KW-1185">Reference proteome</keyword>
<dbReference type="Proteomes" id="UP000886998">
    <property type="component" value="Unassembled WGS sequence"/>
</dbReference>
<comment type="caution">
    <text evidence="2">The sequence shown here is derived from an EMBL/GenBank/DDBJ whole genome shotgun (WGS) entry which is preliminary data.</text>
</comment>
<sequence length="124" mass="14405">MSKHGIVELNIRIRDFVRPWSSTHPLSSAANKVCAKFKQKFEGPYRVLEKEEQEGRQNLEFKMDRDAVPCPRQRNDQSPDRPRKQQENKEKPTSEITSPTAIIIRNSSAAEEREEERTVVAPHH</sequence>
<dbReference type="AlphaFoldDB" id="A0A8X6XLH6"/>
<accession>A0A8X6XLH6</accession>
<dbReference type="EMBL" id="BMAV01010622">
    <property type="protein sequence ID" value="GFY55865.1"/>
    <property type="molecule type" value="Genomic_DNA"/>
</dbReference>
<gene>
    <name evidence="2" type="ORF">TNIN_143761</name>
</gene>
<protein>
    <submittedName>
        <fullName evidence="2">Uncharacterized protein</fullName>
    </submittedName>
</protein>
<feature type="compositionally biased region" description="Basic and acidic residues" evidence="1">
    <location>
        <begin position="48"/>
        <end position="93"/>
    </location>
</feature>
<feature type="region of interest" description="Disordered" evidence="1">
    <location>
        <begin position="48"/>
        <end position="124"/>
    </location>
</feature>
<organism evidence="2 3">
    <name type="scientific">Trichonephila inaurata madagascariensis</name>
    <dbReference type="NCBI Taxonomy" id="2747483"/>
    <lineage>
        <taxon>Eukaryota</taxon>
        <taxon>Metazoa</taxon>
        <taxon>Ecdysozoa</taxon>
        <taxon>Arthropoda</taxon>
        <taxon>Chelicerata</taxon>
        <taxon>Arachnida</taxon>
        <taxon>Araneae</taxon>
        <taxon>Araneomorphae</taxon>
        <taxon>Entelegynae</taxon>
        <taxon>Araneoidea</taxon>
        <taxon>Nephilidae</taxon>
        <taxon>Trichonephila</taxon>
        <taxon>Trichonephila inaurata</taxon>
    </lineage>
</organism>
<reference evidence="2" key="1">
    <citation type="submission" date="2020-08" db="EMBL/GenBank/DDBJ databases">
        <title>Multicomponent nature underlies the extraordinary mechanical properties of spider dragline silk.</title>
        <authorList>
            <person name="Kono N."/>
            <person name="Nakamura H."/>
            <person name="Mori M."/>
            <person name="Yoshida Y."/>
            <person name="Ohtoshi R."/>
            <person name="Malay A.D."/>
            <person name="Moran D.A.P."/>
            <person name="Tomita M."/>
            <person name="Numata K."/>
            <person name="Arakawa K."/>
        </authorList>
    </citation>
    <scope>NUCLEOTIDE SEQUENCE</scope>
</reference>